<keyword evidence="8" id="KW-0068">Autocatalytic cleavage</keyword>
<dbReference type="GO" id="GO:0005737">
    <property type="term" value="C:cytoplasm"/>
    <property type="evidence" value="ECO:0007669"/>
    <property type="project" value="TreeGrafter"/>
</dbReference>
<feature type="region of interest" description="Disordered" evidence="15">
    <location>
        <begin position="762"/>
        <end position="783"/>
    </location>
</feature>
<evidence type="ECO:0000256" key="8">
    <source>
        <dbReference type="ARBA" id="ARBA00022813"/>
    </source>
</evidence>
<evidence type="ECO:0000256" key="9">
    <source>
        <dbReference type="ARBA" id="ARBA00022833"/>
    </source>
</evidence>
<keyword evidence="13 14" id="KW-0804">Transcription</keyword>
<evidence type="ECO:0000256" key="4">
    <source>
        <dbReference type="ARBA" id="ARBA00022695"/>
    </source>
</evidence>
<evidence type="ECO:0000256" key="14">
    <source>
        <dbReference type="HAMAP-Rule" id="MF_00974"/>
    </source>
</evidence>
<gene>
    <name evidence="14" type="primary">dnaG</name>
    <name evidence="17" type="ORF">BKA19_0663</name>
</gene>
<keyword evidence="6" id="KW-0479">Metal-binding</keyword>
<evidence type="ECO:0000259" key="16">
    <source>
        <dbReference type="PROSITE" id="PS50880"/>
    </source>
</evidence>
<keyword evidence="3 14" id="KW-0808">Transferase</keyword>
<dbReference type="FunFam" id="3.90.980.10:FF:000001">
    <property type="entry name" value="DNA primase"/>
    <property type="match status" value="1"/>
</dbReference>
<dbReference type="GO" id="GO:0016539">
    <property type="term" value="P:intein-mediated protein splicing"/>
    <property type="evidence" value="ECO:0007669"/>
    <property type="project" value="InterPro"/>
</dbReference>
<keyword evidence="4 14" id="KW-0548">Nucleotidyltransferase</keyword>
<dbReference type="Pfam" id="PF10410">
    <property type="entry name" value="DnaB_bind"/>
    <property type="match status" value="1"/>
</dbReference>
<dbReference type="Pfam" id="PF08278">
    <property type="entry name" value="DnaG_DnaB_bind"/>
    <property type="match status" value="1"/>
</dbReference>
<keyword evidence="10" id="KW-0460">Magnesium</keyword>
<feature type="domain" description="Toprim" evidence="16">
    <location>
        <begin position="584"/>
        <end position="670"/>
    </location>
</feature>
<dbReference type="InterPro" id="IPR030846">
    <property type="entry name" value="DnaG_bac"/>
</dbReference>
<dbReference type="GO" id="GO:0003899">
    <property type="term" value="F:DNA-directed RNA polymerase activity"/>
    <property type="evidence" value="ECO:0007669"/>
    <property type="project" value="UniProtKB-UniRule"/>
</dbReference>
<dbReference type="InterPro" id="IPR027434">
    <property type="entry name" value="Homing_endonucl"/>
</dbReference>
<comment type="function">
    <text evidence="14">RNA polymerase that catalyzes the synthesis of short RNA molecules used as primers for DNA polymerase during DNA replication.</text>
</comment>
<dbReference type="Gene3D" id="3.90.980.10">
    <property type="entry name" value="DNA primase, catalytic core, N-terminal domain"/>
    <property type="match status" value="1"/>
</dbReference>
<dbReference type="Pfam" id="PF01807">
    <property type="entry name" value="Zn_ribbon_DnaG"/>
    <property type="match status" value="2"/>
</dbReference>
<evidence type="ECO:0000256" key="10">
    <source>
        <dbReference type="ARBA" id="ARBA00022842"/>
    </source>
</evidence>
<keyword evidence="11" id="KW-0651">Protein splicing</keyword>
<dbReference type="PROSITE" id="PS50817">
    <property type="entry name" value="INTEIN_N_TER"/>
    <property type="match status" value="1"/>
</dbReference>
<dbReference type="EC" id="2.7.7.101" evidence="14"/>
<evidence type="ECO:0000256" key="2">
    <source>
        <dbReference type="ARBA" id="ARBA00022515"/>
    </source>
</evidence>
<accession>A0A4Q7Y2I4</accession>
<dbReference type="InterPro" id="IPR006295">
    <property type="entry name" value="DNA_primase_DnaG"/>
</dbReference>
<dbReference type="SMART" id="SM00766">
    <property type="entry name" value="DnaG_DnaB_bind"/>
    <property type="match status" value="1"/>
</dbReference>
<dbReference type="Pfam" id="PF13662">
    <property type="entry name" value="Toprim_4"/>
    <property type="match status" value="1"/>
</dbReference>
<dbReference type="CDD" id="cd03364">
    <property type="entry name" value="TOPRIM_DnaG_primases"/>
    <property type="match status" value="1"/>
</dbReference>
<dbReference type="InterPro" id="IPR002694">
    <property type="entry name" value="Znf_CHC2"/>
</dbReference>
<evidence type="ECO:0000256" key="1">
    <source>
        <dbReference type="ARBA" id="ARBA00022478"/>
    </source>
</evidence>
<dbReference type="EMBL" id="SHKV01000001">
    <property type="protein sequence ID" value="RZU31022.1"/>
    <property type="molecule type" value="Genomic_DNA"/>
</dbReference>
<keyword evidence="2 14" id="KW-0639">Primosome</keyword>
<dbReference type="NCBIfam" id="TIGR01391">
    <property type="entry name" value="dnaG"/>
    <property type="match status" value="1"/>
</dbReference>
<dbReference type="PANTHER" id="PTHR30313">
    <property type="entry name" value="DNA PRIMASE"/>
    <property type="match status" value="1"/>
</dbReference>
<sequence>MAGRGRIRAADIALVRERSKIDEIVGEHLQLKRAGGGSLKGLCPFHDEKSPSFQVTPSRNLFHCLAGETGVLTQDGVVPIRELAGKTVRVLNGDGGWVEAPFKAYGIQRLMKLTLTRNGRTKVVHATDEHRWFVPSGALRQNRREKFTKDLRAGDRLSHSFPMSRVLNPATRPSPFGIARGLVYGDGTRGGAGSVANLFGEKDAQLATYFAGCRSWEGDGVTKYYGLPAYFKDERPSLDEDMSYLLGWLAGYFAADGCVAEDGDAILNSARVEDLEYVRTLCTRLGIGTFGVAKQTRVGIDGVPSDIYNVRFMTKGLPESFFLLEQHRRRFLANDKKYERKNWVVQSVEWSDRVEEVYCAEVPGTHAFTLEDNLLTGNCFGCGVGGDVISFVQQIDHLSFAEAVELLANRANIELKYEDDGGRPTAGPDRASVGQRARLVAANTAAAAFYAEQLGTPEATPARQFLADRAFDRQAALDFGCGYAPGGWDALTRHLRAKGFTQAELVTGGLAKESSRGTLIDRFHRRLIWPIRDITGDVIGFGARKLMDDDPGPKYLNTPETPLYKKSSVLYGIDRAKRDIAKRHQAVVVEGYTDVMACHLAGVTTAVASCGTAFGAEHIGVLRRLLMDQDEFRGEVVYTFDGDAAGQAAAMKTFAEDQRFVGQTFVAVEPNGNDPCELRQEHGDAAVRDLVARRTPLIAFVLKTTLAGYDLDTVEGRVAALEKTVPLVAGIKDHALRPAYARELAGMIGNTDEAEVQERVRRLTGNGGGAPSRGRPRAPKRTPDDAAVAVEREAVKAALQVPEYAGPTFDAIPPSAYTDPDYAAVAAAVAGAGGAAGATVTGAAWLDELAAHCDRESARALLTALAVEPMRSVTGDSDPTYVNAILARLQEMATVREIAGIKGRLQRMNPVEQADDYMKAFKQLMDLEQLAISLRKRAVGGLG</sequence>
<protein>
    <recommendedName>
        <fullName evidence="14">DNA primase</fullName>
        <ecNumber evidence="14">2.7.7.101</ecNumber>
    </recommendedName>
</protein>
<comment type="caution">
    <text evidence="17">The sequence shown here is derived from an EMBL/GenBank/DDBJ whole genome shotgun (WGS) entry which is preliminary data.</text>
</comment>
<dbReference type="Gene3D" id="3.90.580.10">
    <property type="entry name" value="Zinc finger, CHC2-type domain"/>
    <property type="match status" value="2"/>
</dbReference>
<dbReference type="InterPro" id="IPR036977">
    <property type="entry name" value="DNA_primase_Znf_CHC2"/>
</dbReference>
<evidence type="ECO:0000256" key="5">
    <source>
        <dbReference type="ARBA" id="ARBA00022705"/>
    </source>
</evidence>
<dbReference type="SUPFAM" id="SSF57783">
    <property type="entry name" value="Zinc beta-ribbon"/>
    <property type="match status" value="2"/>
</dbReference>
<keyword evidence="7" id="KW-0863">Zinc-finger</keyword>
<dbReference type="HAMAP" id="MF_00974">
    <property type="entry name" value="DNA_primase_DnaG"/>
    <property type="match status" value="1"/>
</dbReference>
<dbReference type="InterPro" id="IPR037068">
    <property type="entry name" value="DNA_primase_core_N_sf"/>
</dbReference>
<dbReference type="PROSITE" id="PS50880">
    <property type="entry name" value="TOPRIM"/>
    <property type="match status" value="1"/>
</dbReference>
<evidence type="ECO:0000256" key="13">
    <source>
        <dbReference type="ARBA" id="ARBA00023163"/>
    </source>
</evidence>
<evidence type="ECO:0000256" key="12">
    <source>
        <dbReference type="ARBA" id="ARBA00023125"/>
    </source>
</evidence>
<dbReference type="GO" id="GO:0004519">
    <property type="term" value="F:endonuclease activity"/>
    <property type="evidence" value="ECO:0007669"/>
    <property type="project" value="InterPro"/>
</dbReference>
<evidence type="ECO:0000313" key="18">
    <source>
        <dbReference type="Proteomes" id="UP000292507"/>
    </source>
</evidence>
<keyword evidence="9" id="KW-0862">Zinc</keyword>
<dbReference type="SMART" id="SM00493">
    <property type="entry name" value="TOPRIM"/>
    <property type="match status" value="1"/>
</dbReference>
<keyword evidence="1 14" id="KW-0240">DNA-directed RNA polymerase</keyword>
<organism evidence="17 18">
    <name type="scientific">Blastococcus saxobsidens</name>
    <dbReference type="NCBI Taxonomy" id="138336"/>
    <lineage>
        <taxon>Bacteria</taxon>
        <taxon>Bacillati</taxon>
        <taxon>Actinomycetota</taxon>
        <taxon>Actinomycetes</taxon>
        <taxon>Geodermatophilales</taxon>
        <taxon>Geodermatophilaceae</taxon>
        <taxon>Blastococcus</taxon>
    </lineage>
</organism>
<keyword evidence="5 14" id="KW-0235">DNA replication</keyword>
<dbReference type="SUPFAM" id="SSF56731">
    <property type="entry name" value="DNA primase core"/>
    <property type="match status" value="1"/>
</dbReference>
<dbReference type="GO" id="GO:0008270">
    <property type="term" value="F:zinc ion binding"/>
    <property type="evidence" value="ECO:0007669"/>
    <property type="project" value="UniProtKB-KW"/>
</dbReference>
<dbReference type="Gene3D" id="3.40.1360.10">
    <property type="match status" value="1"/>
</dbReference>
<evidence type="ECO:0000256" key="15">
    <source>
        <dbReference type="SAM" id="MobiDB-lite"/>
    </source>
</evidence>
<dbReference type="Proteomes" id="UP000292507">
    <property type="component" value="Unassembled WGS sequence"/>
</dbReference>
<dbReference type="InterPro" id="IPR013264">
    <property type="entry name" value="DNAG_N"/>
</dbReference>
<dbReference type="GO" id="GO:0003677">
    <property type="term" value="F:DNA binding"/>
    <property type="evidence" value="ECO:0007669"/>
    <property type="project" value="UniProtKB-KW"/>
</dbReference>
<dbReference type="InterPro" id="IPR006171">
    <property type="entry name" value="TOPRIM_dom"/>
</dbReference>
<dbReference type="InterPro" id="IPR036844">
    <property type="entry name" value="Hint_dom_sf"/>
</dbReference>
<evidence type="ECO:0000256" key="11">
    <source>
        <dbReference type="ARBA" id="ARBA00023000"/>
    </source>
</evidence>
<evidence type="ECO:0000256" key="3">
    <source>
        <dbReference type="ARBA" id="ARBA00022679"/>
    </source>
</evidence>
<dbReference type="CDD" id="cd00081">
    <property type="entry name" value="Hint"/>
    <property type="match status" value="1"/>
</dbReference>
<dbReference type="InterPro" id="IPR013173">
    <property type="entry name" value="DNA_primase_DnaG_DnaB-bd_dom"/>
</dbReference>
<dbReference type="InterPro" id="IPR050219">
    <property type="entry name" value="DnaG_primase"/>
</dbReference>
<dbReference type="GO" id="GO:0006269">
    <property type="term" value="P:DNA replication, synthesis of primer"/>
    <property type="evidence" value="ECO:0007669"/>
    <property type="project" value="UniProtKB-UniRule"/>
</dbReference>
<evidence type="ECO:0000256" key="7">
    <source>
        <dbReference type="ARBA" id="ARBA00022771"/>
    </source>
</evidence>
<dbReference type="SUPFAM" id="SSF55608">
    <property type="entry name" value="Homing endonucleases"/>
    <property type="match status" value="1"/>
</dbReference>
<name>A0A4Q7Y2I4_9ACTN</name>
<evidence type="ECO:0000256" key="6">
    <source>
        <dbReference type="ARBA" id="ARBA00022723"/>
    </source>
</evidence>
<dbReference type="GO" id="GO:1990077">
    <property type="term" value="C:primosome complex"/>
    <property type="evidence" value="ECO:0007669"/>
    <property type="project" value="UniProtKB-KW"/>
</dbReference>
<proteinExistence type="inferred from homology"/>
<dbReference type="InterPro" id="IPR034151">
    <property type="entry name" value="TOPRIM_DnaG_bac"/>
</dbReference>
<dbReference type="Pfam" id="PF08275">
    <property type="entry name" value="DNAG_N"/>
    <property type="match status" value="1"/>
</dbReference>
<dbReference type="InterPro" id="IPR019475">
    <property type="entry name" value="DNA_primase_DnaB-bd"/>
</dbReference>
<dbReference type="InterPro" id="IPR006141">
    <property type="entry name" value="Intein_N"/>
</dbReference>
<dbReference type="PANTHER" id="PTHR30313:SF2">
    <property type="entry name" value="DNA PRIMASE"/>
    <property type="match status" value="1"/>
</dbReference>
<dbReference type="GO" id="GO:0000428">
    <property type="term" value="C:DNA-directed RNA polymerase complex"/>
    <property type="evidence" value="ECO:0007669"/>
    <property type="project" value="UniProtKB-KW"/>
</dbReference>
<reference evidence="17 18" key="1">
    <citation type="submission" date="2019-02" db="EMBL/GenBank/DDBJ databases">
        <title>Sequencing the genomes of 1000 actinobacteria strains.</title>
        <authorList>
            <person name="Klenk H.-P."/>
        </authorList>
    </citation>
    <scope>NUCLEOTIDE SEQUENCE [LARGE SCALE GENOMIC DNA]</scope>
    <source>
        <strain evidence="17 18">DSM 44509</strain>
    </source>
</reference>
<dbReference type="AlphaFoldDB" id="A0A4Q7Y2I4"/>
<keyword evidence="12 14" id="KW-0238">DNA-binding</keyword>
<keyword evidence="18" id="KW-1185">Reference proteome</keyword>
<dbReference type="SMART" id="SM00400">
    <property type="entry name" value="ZnF_CHCC"/>
    <property type="match status" value="2"/>
</dbReference>
<comment type="catalytic activity">
    <reaction evidence="14">
        <text>ssDNA + n NTP = ssDNA/pppN(pN)n-1 hybrid + (n-1) diphosphate.</text>
        <dbReference type="EC" id="2.7.7.101"/>
    </reaction>
</comment>
<comment type="caution">
    <text evidence="14">Lacks conserved residue(s) required for the propagation of feature annotation.</text>
</comment>
<dbReference type="SUPFAM" id="SSF51294">
    <property type="entry name" value="Hedgehog/intein (Hint) domain"/>
    <property type="match status" value="1"/>
</dbReference>
<evidence type="ECO:0000313" key="17">
    <source>
        <dbReference type="EMBL" id="RZU31022.1"/>
    </source>
</evidence>
<dbReference type="RefSeq" id="WP_104527795.1">
    <property type="nucleotide sequence ID" value="NZ_POQT01000008.1"/>
</dbReference>
<comment type="subunit">
    <text evidence="14">Monomer. Interacts with DnaB.</text>
</comment>
<comment type="similarity">
    <text evidence="14">Belongs to the DnaG primase family.</text>
</comment>
<dbReference type="OrthoDB" id="9803773at2"/>